<dbReference type="PANTHER" id="PTHR12213">
    <property type="entry name" value="CORRINOID ADENOSYLTRANSFERASE"/>
    <property type="match status" value="1"/>
</dbReference>
<dbReference type="InterPro" id="IPR016030">
    <property type="entry name" value="CblAdoTrfase-like"/>
</dbReference>
<evidence type="ECO:0000256" key="2">
    <source>
        <dbReference type="ARBA" id="ARBA00007487"/>
    </source>
</evidence>
<comment type="pathway">
    <text evidence="1 14">Cofactor biosynthesis; adenosylcobalamin biosynthesis; adenosylcobalamin from cob(II)yrinate a,c-diamide: step 2/7.</text>
</comment>
<dbReference type="InterPro" id="IPR029499">
    <property type="entry name" value="PduO-typ"/>
</dbReference>
<evidence type="ECO:0000256" key="12">
    <source>
        <dbReference type="ARBA" id="ARBA00048555"/>
    </source>
</evidence>
<evidence type="ECO:0000256" key="7">
    <source>
        <dbReference type="ARBA" id="ARBA00022741"/>
    </source>
</evidence>
<dbReference type="Proteomes" id="UP000539111">
    <property type="component" value="Unassembled WGS sequence"/>
</dbReference>
<evidence type="ECO:0000259" key="16">
    <source>
        <dbReference type="Pfam" id="PF01923"/>
    </source>
</evidence>
<dbReference type="PANTHER" id="PTHR12213:SF0">
    <property type="entry name" value="CORRINOID ADENOSYLTRANSFERASE MMAB"/>
    <property type="match status" value="1"/>
</dbReference>
<feature type="region of interest" description="Disordered" evidence="15">
    <location>
        <begin position="1"/>
        <end position="34"/>
    </location>
</feature>
<evidence type="ECO:0000256" key="3">
    <source>
        <dbReference type="ARBA" id="ARBA00012454"/>
    </source>
</evidence>
<evidence type="ECO:0000256" key="10">
    <source>
        <dbReference type="ARBA" id="ARBA00033334"/>
    </source>
</evidence>
<evidence type="ECO:0000256" key="9">
    <source>
        <dbReference type="ARBA" id="ARBA00031529"/>
    </source>
</evidence>
<evidence type="ECO:0000256" key="15">
    <source>
        <dbReference type="SAM" id="MobiDB-lite"/>
    </source>
</evidence>
<keyword evidence="18" id="KW-1185">Reference proteome</keyword>
<dbReference type="EC" id="2.5.1.17" evidence="3 14"/>
<dbReference type="GO" id="GO:0009236">
    <property type="term" value="P:cobalamin biosynthetic process"/>
    <property type="evidence" value="ECO:0007669"/>
    <property type="project" value="UniProtKB-UniRule"/>
</dbReference>
<dbReference type="GO" id="GO:0005524">
    <property type="term" value="F:ATP binding"/>
    <property type="evidence" value="ECO:0007669"/>
    <property type="project" value="UniProtKB-UniRule"/>
</dbReference>
<proteinExistence type="inferred from homology"/>
<evidence type="ECO:0000256" key="5">
    <source>
        <dbReference type="ARBA" id="ARBA00022573"/>
    </source>
</evidence>
<evidence type="ECO:0000256" key="4">
    <source>
        <dbReference type="ARBA" id="ARBA00020963"/>
    </source>
</evidence>
<feature type="domain" description="Cobalamin adenosyltransferase-like" evidence="16">
    <location>
        <begin position="22"/>
        <end position="189"/>
    </location>
</feature>
<evidence type="ECO:0000256" key="1">
    <source>
        <dbReference type="ARBA" id="ARBA00005121"/>
    </source>
</evidence>
<keyword evidence="8 14" id="KW-0067">ATP-binding</keyword>
<dbReference type="UniPathway" id="UPA00148">
    <property type="reaction ID" value="UER00233"/>
</dbReference>
<comment type="caution">
    <text evidence="17">The sequence shown here is derived from an EMBL/GenBank/DDBJ whole genome shotgun (WGS) entry which is preliminary data.</text>
</comment>
<evidence type="ECO:0000256" key="8">
    <source>
        <dbReference type="ARBA" id="ARBA00022840"/>
    </source>
</evidence>
<dbReference type="AlphaFoldDB" id="A0A7Z0A7G3"/>
<evidence type="ECO:0000313" key="18">
    <source>
        <dbReference type="Proteomes" id="UP000539111"/>
    </source>
</evidence>
<dbReference type="EMBL" id="JACBZP010000001">
    <property type="protein sequence ID" value="NYI65839.1"/>
    <property type="molecule type" value="Genomic_DNA"/>
</dbReference>
<evidence type="ECO:0000256" key="11">
    <source>
        <dbReference type="ARBA" id="ARBA00033354"/>
    </source>
</evidence>
<evidence type="ECO:0000256" key="6">
    <source>
        <dbReference type="ARBA" id="ARBA00022679"/>
    </source>
</evidence>
<dbReference type="RefSeq" id="WP_179424819.1">
    <property type="nucleotide sequence ID" value="NZ_JACBZP010000001.1"/>
</dbReference>
<keyword evidence="7 14" id="KW-0547">Nucleotide-binding</keyword>
<comment type="catalytic activity">
    <reaction evidence="12 14">
        <text>2 cob(II)yrinate a,c diamide + reduced [electron-transfer flavoprotein] + 2 ATP = 2 adenosylcob(III)yrinate a,c-diamide + 2 triphosphate + oxidized [electron-transfer flavoprotein] + 3 H(+)</text>
        <dbReference type="Rhea" id="RHEA:11528"/>
        <dbReference type="Rhea" id="RHEA-COMP:10685"/>
        <dbReference type="Rhea" id="RHEA-COMP:10686"/>
        <dbReference type="ChEBI" id="CHEBI:15378"/>
        <dbReference type="ChEBI" id="CHEBI:18036"/>
        <dbReference type="ChEBI" id="CHEBI:30616"/>
        <dbReference type="ChEBI" id="CHEBI:57692"/>
        <dbReference type="ChEBI" id="CHEBI:58307"/>
        <dbReference type="ChEBI" id="CHEBI:58503"/>
        <dbReference type="ChEBI" id="CHEBI:58537"/>
        <dbReference type="EC" id="2.5.1.17"/>
    </reaction>
</comment>
<dbReference type="SUPFAM" id="SSF89028">
    <property type="entry name" value="Cobalamin adenosyltransferase-like"/>
    <property type="match status" value="1"/>
</dbReference>
<name>A0A7Z0A7G3_9MICO</name>
<dbReference type="Gene3D" id="1.20.1200.10">
    <property type="entry name" value="Cobalamin adenosyltransferase-like"/>
    <property type="match status" value="1"/>
</dbReference>
<comment type="similarity">
    <text evidence="2 14">Belongs to the Cob(I)alamin adenosyltransferase family.</text>
</comment>
<dbReference type="NCBIfam" id="TIGR00636">
    <property type="entry name" value="PduO_Nterm"/>
    <property type="match status" value="1"/>
</dbReference>
<dbReference type="InterPro" id="IPR036451">
    <property type="entry name" value="CblAdoTrfase-like_sf"/>
</dbReference>
<organism evidence="17 18">
    <name type="scientific">Spelaeicoccus albus</name>
    <dbReference type="NCBI Taxonomy" id="1280376"/>
    <lineage>
        <taxon>Bacteria</taxon>
        <taxon>Bacillati</taxon>
        <taxon>Actinomycetota</taxon>
        <taxon>Actinomycetes</taxon>
        <taxon>Micrococcales</taxon>
        <taxon>Brevibacteriaceae</taxon>
        <taxon>Spelaeicoccus</taxon>
    </lineage>
</organism>
<keyword evidence="5 14" id="KW-0169">Cobalamin biosynthesis</keyword>
<gene>
    <name evidence="17" type="ORF">BJY26_000145</name>
</gene>
<feature type="compositionally biased region" description="Polar residues" evidence="15">
    <location>
        <begin position="25"/>
        <end position="34"/>
    </location>
</feature>
<dbReference type="Pfam" id="PF01923">
    <property type="entry name" value="Cob_adeno_trans"/>
    <property type="match status" value="1"/>
</dbReference>
<protein>
    <recommendedName>
        <fullName evidence="4 14">Corrinoid adenosyltransferase</fullName>
        <ecNumber evidence="3 14">2.5.1.17</ecNumber>
    </recommendedName>
    <alternativeName>
        <fullName evidence="9 14">Cob(II)alamin adenosyltransferase</fullName>
    </alternativeName>
    <alternativeName>
        <fullName evidence="11 14">Cob(II)yrinic acid a,c-diamide adenosyltransferase</fullName>
    </alternativeName>
    <alternativeName>
        <fullName evidence="10 14">Cobinamide/cobalamin adenosyltransferase</fullName>
    </alternativeName>
</protein>
<dbReference type="GO" id="GO:0008817">
    <property type="term" value="F:corrinoid adenosyltransferase activity"/>
    <property type="evidence" value="ECO:0007669"/>
    <property type="project" value="UniProtKB-UniRule"/>
</dbReference>
<accession>A0A7Z0A7G3</accession>
<sequence length="221" mass="23925">MKESDKAGEPTASVPTPAWKPYTRTGDTGQTSLGDYTRVDKDNLRIAVYGDCEEASAILGLAVTLGGVLSNEMVRVITRVQNDLVDVAADVCAPVNGNDEGHLRIDGEYVARLERACDHFNAELTQPSNFVVAGGTTTAAALYYACSVTRRAERSAEKAIKALQEGEINPLARTYLNRLANLLLVLARSANEEHGDTPWEPGLTAHRNGLELWEPLVSDQD</sequence>
<comment type="catalytic activity">
    <reaction evidence="13 14">
        <text>2 cob(II)alamin + reduced [electron-transfer flavoprotein] + 2 ATP = 2 adenosylcob(III)alamin + 2 triphosphate + oxidized [electron-transfer flavoprotein] + 3 H(+)</text>
        <dbReference type="Rhea" id="RHEA:28671"/>
        <dbReference type="Rhea" id="RHEA-COMP:10685"/>
        <dbReference type="Rhea" id="RHEA-COMP:10686"/>
        <dbReference type="ChEBI" id="CHEBI:15378"/>
        <dbReference type="ChEBI" id="CHEBI:16304"/>
        <dbReference type="ChEBI" id="CHEBI:18036"/>
        <dbReference type="ChEBI" id="CHEBI:18408"/>
        <dbReference type="ChEBI" id="CHEBI:30616"/>
        <dbReference type="ChEBI" id="CHEBI:57692"/>
        <dbReference type="ChEBI" id="CHEBI:58307"/>
        <dbReference type="EC" id="2.5.1.17"/>
    </reaction>
</comment>
<keyword evidence="6 14" id="KW-0808">Transferase</keyword>
<reference evidence="17 18" key="1">
    <citation type="submission" date="2020-07" db="EMBL/GenBank/DDBJ databases">
        <title>Sequencing the genomes of 1000 actinobacteria strains.</title>
        <authorList>
            <person name="Klenk H.-P."/>
        </authorList>
    </citation>
    <scope>NUCLEOTIDE SEQUENCE [LARGE SCALE GENOMIC DNA]</scope>
    <source>
        <strain evidence="17 18">DSM 26341</strain>
    </source>
</reference>
<evidence type="ECO:0000256" key="14">
    <source>
        <dbReference type="RuleBase" id="RU366026"/>
    </source>
</evidence>
<evidence type="ECO:0000313" key="17">
    <source>
        <dbReference type="EMBL" id="NYI65839.1"/>
    </source>
</evidence>
<evidence type="ECO:0000256" key="13">
    <source>
        <dbReference type="ARBA" id="ARBA00048692"/>
    </source>
</evidence>